<keyword evidence="3" id="KW-1185">Reference proteome</keyword>
<evidence type="ECO:0000313" key="2">
    <source>
        <dbReference type="EMBL" id="KAK6743445.1"/>
    </source>
</evidence>
<evidence type="ECO:0000313" key="3">
    <source>
        <dbReference type="Proteomes" id="UP001303046"/>
    </source>
</evidence>
<reference evidence="2 3" key="1">
    <citation type="submission" date="2023-08" db="EMBL/GenBank/DDBJ databases">
        <title>A Necator americanus chromosomal reference genome.</title>
        <authorList>
            <person name="Ilik V."/>
            <person name="Petrzelkova K.J."/>
            <person name="Pardy F."/>
            <person name="Fuh T."/>
            <person name="Niatou-Singa F.S."/>
            <person name="Gouil Q."/>
            <person name="Baker L."/>
            <person name="Ritchie M.E."/>
            <person name="Jex A.R."/>
            <person name="Gazzola D."/>
            <person name="Li H."/>
            <person name="Toshio Fujiwara R."/>
            <person name="Zhan B."/>
            <person name="Aroian R.V."/>
            <person name="Pafco B."/>
            <person name="Schwarz E.M."/>
        </authorList>
    </citation>
    <scope>NUCLEOTIDE SEQUENCE [LARGE SCALE GENOMIC DNA]</scope>
    <source>
        <strain evidence="2 3">Aroian</strain>
        <tissue evidence="2">Whole animal</tissue>
    </source>
</reference>
<name>A0ABR1D111_NECAM</name>
<feature type="compositionally biased region" description="Basic and acidic residues" evidence="1">
    <location>
        <begin position="65"/>
        <end position="82"/>
    </location>
</feature>
<proteinExistence type="predicted"/>
<sequence length="103" mass="12175">MRGHDMKNAERISANVCPSMLEYAPARSFAMQIRSQIAPRTLQGKYFWFKCRKKFAFVQAPPAPEPEHAHEPTYAVNEEHQKSRGSGLYPKDEKWKIRWRRRN</sequence>
<organism evidence="2 3">
    <name type="scientific">Necator americanus</name>
    <name type="common">Human hookworm</name>
    <dbReference type="NCBI Taxonomy" id="51031"/>
    <lineage>
        <taxon>Eukaryota</taxon>
        <taxon>Metazoa</taxon>
        <taxon>Ecdysozoa</taxon>
        <taxon>Nematoda</taxon>
        <taxon>Chromadorea</taxon>
        <taxon>Rhabditida</taxon>
        <taxon>Rhabditina</taxon>
        <taxon>Rhabditomorpha</taxon>
        <taxon>Strongyloidea</taxon>
        <taxon>Ancylostomatidae</taxon>
        <taxon>Bunostominae</taxon>
        <taxon>Necator</taxon>
    </lineage>
</organism>
<accession>A0ABR1D111</accession>
<dbReference type="Proteomes" id="UP001303046">
    <property type="component" value="Unassembled WGS sequence"/>
</dbReference>
<gene>
    <name evidence="2" type="primary">Necator_chrIII.g11368</name>
    <name evidence="2" type="ORF">RB195_010603</name>
</gene>
<feature type="region of interest" description="Disordered" evidence="1">
    <location>
        <begin position="62"/>
        <end position="89"/>
    </location>
</feature>
<protein>
    <submittedName>
        <fullName evidence="2">Uncharacterized protein</fullName>
    </submittedName>
</protein>
<comment type="caution">
    <text evidence="2">The sequence shown here is derived from an EMBL/GenBank/DDBJ whole genome shotgun (WGS) entry which is preliminary data.</text>
</comment>
<evidence type="ECO:0000256" key="1">
    <source>
        <dbReference type="SAM" id="MobiDB-lite"/>
    </source>
</evidence>
<dbReference type="EMBL" id="JAVFWL010000003">
    <property type="protein sequence ID" value="KAK6743445.1"/>
    <property type="molecule type" value="Genomic_DNA"/>
</dbReference>